<organism evidence="7 8">
    <name type="scientific">Arthrobacter burdickii</name>
    <dbReference type="NCBI Taxonomy" id="3035920"/>
    <lineage>
        <taxon>Bacteria</taxon>
        <taxon>Bacillati</taxon>
        <taxon>Actinomycetota</taxon>
        <taxon>Actinomycetes</taxon>
        <taxon>Micrococcales</taxon>
        <taxon>Micrococcaceae</taxon>
        <taxon>Arthrobacter</taxon>
    </lineage>
</organism>
<gene>
    <name evidence="7" type="ORF">P5G52_04280</name>
</gene>
<dbReference type="Proteomes" id="UP001174209">
    <property type="component" value="Unassembled WGS sequence"/>
</dbReference>
<evidence type="ECO:0000256" key="5">
    <source>
        <dbReference type="ARBA" id="ARBA00023136"/>
    </source>
</evidence>
<comment type="subcellular location">
    <subcellularLocation>
        <location evidence="1">Cell membrane</location>
        <topology evidence="1">Multi-pass membrane protein</topology>
    </subcellularLocation>
</comment>
<feature type="transmembrane region" description="Helical" evidence="6">
    <location>
        <begin position="176"/>
        <end position="197"/>
    </location>
</feature>
<dbReference type="PANTHER" id="PTHR30086:SF20">
    <property type="entry name" value="ARGININE EXPORTER PROTEIN ARGO-RELATED"/>
    <property type="match status" value="1"/>
</dbReference>
<keyword evidence="5 6" id="KW-0472">Membrane</keyword>
<evidence type="ECO:0000313" key="8">
    <source>
        <dbReference type="Proteomes" id="UP001174209"/>
    </source>
</evidence>
<comment type="caution">
    <text evidence="7">The sequence shown here is derived from an EMBL/GenBank/DDBJ whole genome shotgun (WGS) entry which is preliminary data.</text>
</comment>
<keyword evidence="4 6" id="KW-1133">Transmembrane helix</keyword>
<reference evidence="7" key="1">
    <citation type="submission" date="2023-06" db="EMBL/GenBank/DDBJ databases">
        <title>MT1 and MT2 Draft Genomes of Novel Species.</title>
        <authorList>
            <person name="Venkateswaran K."/>
        </authorList>
    </citation>
    <scope>NUCLEOTIDE SEQUENCE</scope>
    <source>
        <strain evidence="7">IIF3SC-B10</strain>
    </source>
</reference>
<protein>
    <submittedName>
        <fullName evidence="7">LysE family transporter</fullName>
    </submittedName>
</protein>
<evidence type="ECO:0000256" key="6">
    <source>
        <dbReference type="SAM" id="Phobius"/>
    </source>
</evidence>
<dbReference type="EMBL" id="JAROCG010000001">
    <property type="protein sequence ID" value="MDN4610078.1"/>
    <property type="molecule type" value="Genomic_DNA"/>
</dbReference>
<dbReference type="Pfam" id="PF01810">
    <property type="entry name" value="LysE"/>
    <property type="match status" value="1"/>
</dbReference>
<sequence length="207" mass="21524">MWSIWGAGLMTGLALIFGIGAQNAFVLRQGLRREHVGVVVVLCIASDALLILGGTFGIGALVSGVPAALIVLKWCGAAYLGWWAVRSFAASLKPSPLTVEVQRSRGPVVVTTLAVTYLNPNVYLDTVVLLGSLANQHGPDARWLFAAGAVAGSAVWFPALGYGARALSGPLSSPQTWRLVDLATGAVMLVLAFKLVLGDLTVSRSGA</sequence>
<feature type="transmembrane region" description="Helical" evidence="6">
    <location>
        <begin position="143"/>
        <end position="164"/>
    </location>
</feature>
<proteinExistence type="predicted"/>
<dbReference type="InterPro" id="IPR001123">
    <property type="entry name" value="LeuE-type"/>
</dbReference>
<name>A0ABT8JZ84_9MICC</name>
<evidence type="ECO:0000313" key="7">
    <source>
        <dbReference type="EMBL" id="MDN4610078.1"/>
    </source>
</evidence>
<feature type="transmembrane region" description="Helical" evidence="6">
    <location>
        <begin position="6"/>
        <end position="26"/>
    </location>
</feature>
<feature type="transmembrane region" description="Helical" evidence="6">
    <location>
        <begin position="67"/>
        <end position="85"/>
    </location>
</feature>
<evidence type="ECO:0000256" key="2">
    <source>
        <dbReference type="ARBA" id="ARBA00022475"/>
    </source>
</evidence>
<keyword evidence="8" id="KW-1185">Reference proteome</keyword>
<dbReference type="RefSeq" id="WP_301224991.1">
    <property type="nucleotide sequence ID" value="NZ_JAROCG010000001.1"/>
</dbReference>
<dbReference type="PANTHER" id="PTHR30086">
    <property type="entry name" value="ARGININE EXPORTER PROTEIN ARGO"/>
    <property type="match status" value="1"/>
</dbReference>
<feature type="transmembrane region" description="Helical" evidence="6">
    <location>
        <begin position="38"/>
        <end position="61"/>
    </location>
</feature>
<accession>A0ABT8JZ84</accession>
<evidence type="ECO:0000256" key="3">
    <source>
        <dbReference type="ARBA" id="ARBA00022692"/>
    </source>
</evidence>
<keyword evidence="3 6" id="KW-0812">Transmembrane</keyword>
<keyword evidence="2" id="KW-1003">Cell membrane</keyword>
<evidence type="ECO:0000256" key="4">
    <source>
        <dbReference type="ARBA" id="ARBA00022989"/>
    </source>
</evidence>
<evidence type="ECO:0000256" key="1">
    <source>
        <dbReference type="ARBA" id="ARBA00004651"/>
    </source>
</evidence>